<evidence type="ECO:0000313" key="3">
    <source>
        <dbReference type="Proteomes" id="UP000234545"/>
    </source>
</evidence>
<dbReference type="Proteomes" id="UP000234545">
    <property type="component" value="Unassembled WGS sequence"/>
</dbReference>
<organism evidence="2 3">
    <name type="scientific">Schaalia turicensis</name>
    <dbReference type="NCBI Taxonomy" id="131111"/>
    <lineage>
        <taxon>Bacteria</taxon>
        <taxon>Bacillati</taxon>
        <taxon>Actinomycetota</taxon>
        <taxon>Actinomycetes</taxon>
        <taxon>Actinomycetales</taxon>
        <taxon>Actinomycetaceae</taxon>
        <taxon>Schaalia</taxon>
    </lineage>
</organism>
<gene>
    <name evidence="2" type="ORF">CYJ25_00590</name>
</gene>
<dbReference type="GO" id="GO:0016020">
    <property type="term" value="C:membrane"/>
    <property type="evidence" value="ECO:0007669"/>
    <property type="project" value="InterPro"/>
</dbReference>
<dbReference type="Pfam" id="PF02325">
    <property type="entry name" value="CCB3_YggT"/>
    <property type="match status" value="1"/>
</dbReference>
<dbReference type="InterPro" id="IPR003425">
    <property type="entry name" value="CCB3/YggT"/>
</dbReference>
<evidence type="ECO:0000313" key="2">
    <source>
        <dbReference type="EMBL" id="PKY66779.1"/>
    </source>
</evidence>
<feature type="transmembrane region" description="Helical" evidence="1">
    <location>
        <begin position="71"/>
        <end position="91"/>
    </location>
</feature>
<proteinExistence type="predicted"/>
<sequence>MTALVYAGWAIYWLASIYLLFAFIRLVFDWLEFLLPNFRPRGILLVIANFVYVLTDPPIRVLRRRIPPLRIGAGLSLDLGFLIVFVALIVLQRVGISLATIG</sequence>
<keyword evidence="1" id="KW-0472">Membrane</keyword>
<dbReference type="RefSeq" id="WP_101627293.1">
    <property type="nucleotide sequence ID" value="NZ_JBCOMK010000003.1"/>
</dbReference>
<dbReference type="EMBL" id="PKKJ01000001">
    <property type="protein sequence ID" value="PKY66779.1"/>
    <property type="molecule type" value="Genomic_DNA"/>
</dbReference>
<protein>
    <submittedName>
        <fullName evidence="2">YggT family protein</fullName>
    </submittedName>
</protein>
<feature type="transmembrane region" description="Helical" evidence="1">
    <location>
        <begin position="40"/>
        <end position="59"/>
    </location>
</feature>
<reference evidence="2 3" key="1">
    <citation type="submission" date="2017-12" db="EMBL/GenBank/DDBJ databases">
        <title>Phylogenetic diversity of female urinary microbiome.</title>
        <authorList>
            <person name="Thomas-White K."/>
            <person name="Wolfe A.J."/>
        </authorList>
    </citation>
    <scope>NUCLEOTIDE SEQUENCE [LARGE SCALE GENOMIC DNA]</scope>
    <source>
        <strain evidence="2 3">UMB0250</strain>
    </source>
</reference>
<dbReference type="AlphaFoldDB" id="A0A2I1I6N5"/>
<keyword evidence="1" id="KW-1133">Transmembrane helix</keyword>
<accession>A0A2I1I6N5</accession>
<name>A0A2I1I6N5_9ACTO</name>
<feature type="transmembrane region" description="Helical" evidence="1">
    <location>
        <begin position="6"/>
        <end position="28"/>
    </location>
</feature>
<keyword evidence="1" id="KW-0812">Transmembrane</keyword>
<evidence type="ECO:0000256" key="1">
    <source>
        <dbReference type="SAM" id="Phobius"/>
    </source>
</evidence>
<dbReference type="OrthoDB" id="3216131at2"/>
<comment type="caution">
    <text evidence="2">The sequence shown here is derived from an EMBL/GenBank/DDBJ whole genome shotgun (WGS) entry which is preliminary data.</text>
</comment>